<reference evidence="3 4" key="1">
    <citation type="journal article" date="2007" name="Nature">
        <title>Evolution of genes and genomes on the Drosophila phylogeny.</title>
        <authorList>
            <consortium name="Drosophila 12 Genomes Consortium"/>
            <person name="Clark A.G."/>
            <person name="Eisen M.B."/>
            <person name="Smith D.R."/>
            <person name="Bergman C.M."/>
            <person name="Oliver B."/>
            <person name="Markow T.A."/>
            <person name="Kaufman T.C."/>
            <person name="Kellis M."/>
            <person name="Gelbart W."/>
            <person name="Iyer V.N."/>
            <person name="Pollard D.A."/>
            <person name="Sackton T.B."/>
            <person name="Larracuente A.M."/>
            <person name="Singh N.D."/>
            <person name="Abad J.P."/>
            <person name="Abt D.N."/>
            <person name="Adryan B."/>
            <person name="Aguade M."/>
            <person name="Akashi H."/>
            <person name="Anderson W.W."/>
            <person name="Aquadro C.F."/>
            <person name="Ardell D.H."/>
            <person name="Arguello R."/>
            <person name="Artieri C.G."/>
            <person name="Barbash D.A."/>
            <person name="Barker D."/>
            <person name="Barsanti P."/>
            <person name="Batterham P."/>
            <person name="Batzoglou S."/>
            <person name="Begun D."/>
            <person name="Bhutkar A."/>
            <person name="Blanco E."/>
            <person name="Bosak S.A."/>
            <person name="Bradley R.K."/>
            <person name="Brand A.D."/>
            <person name="Brent M.R."/>
            <person name="Brooks A.N."/>
            <person name="Brown R.H."/>
            <person name="Butlin R.K."/>
            <person name="Caggese C."/>
            <person name="Calvi B.R."/>
            <person name="Bernardo de Carvalho A."/>
            <person name="Caspi A."/>
            <person name="Castrezana S."/>
            <person name="Celniker S.E."/>
            <person name="Chang J.L."/>
            <person name="Chapple C."/>
            <person name="Chatterji S."/>
            <person name="Chinwalla A."/>
            <person name="Civetta A."/>
            <person name="Clifton S.W."/>
            <person name="Comeron J.M."/>
            <person name="Costello J.C."/>
            <person name="Coyne J.A."/>
            <person name="Daub J."/>
            <person name="David R.G."/>
            <person name="Delcher A.L."/>
            <person name="Delehaunty K."/>
            <person name="Do C.B."/>
            <person name="Ebling H."/>
            <person name="Edwards K."/>
            <person name="Eickbush T."/>
            <person name="Evans J.D."/>
            <person name="Filipski A."/>
            <person name="Findeiss S."/>
            <person name="Freyhult E."/>
            <person name="Fulton L."/>
            <person name="Fulton R."/>
            <person name="Garcia A.C."/>
            <person name="Gardiner A."/>
            <person name="Garfield D.A."/>
            <person name="Garvin B.E."/>
            <person name="Gibson G."/>
            <person name="Gilbert D."/>
            <person name="Gnerre S."/>
            <person name="Godfrey J."/>
            <person name="Good R."/>
            <person name="Gotea V."/>
            <person name="Gravely B."/>
            <person name="Greenberg A.J."/>
            <person name="Griffiths-Jones S."/>
            <person name="Gross S."/>
            <person name="Guigo R."/>
            <person name="Gustafson E.A."/>
            <person name="Haerty W."/>
            <person name="Hahn M.W."/>
            <person name="Halligan D.L."/>
            <person name="Halpern A.L."/>
            <person name="Halter G.M."/>
            <person name="Han M.V."/>
            <person name="Heger A."/>
            <person name="Hillier L."/>
            <person name="Hinrichs A.S."/>
            <person name="Holmes I."/>
            <person name="Hoskins R.A."/>
            <person name="Hubisz M.J."/>
            <person name="Hultmark D."/>
            <person name="Huntley M.A."/>
            <person name="Jaffe D.B."/>
            <person name="Jagadeeshan S."/>
            <person name="Jeck W.R."/>
            <person name="Johnson J."/>
            <person name="Jones C.D."/>
            <person name="Jordan W.C."/>
            <person name="Karpen G.H."/>
            <person name="Kataoka E."/>
            <person name="Keightley P.D."/>
            <person name="Kheradpour P."/>
            <person name="Kirkness E.F."/>
            <person name="Koerich L.B."/>
            <person name="Kristiansen K."/>
            <person name="Kudrna D."/>
            <person name="Kulathinal R.J."/>
            <person name="Kumar S."/>
            <person name="Kwok R."/>
            <person name="Lander E."/>
            <person name="Langley C.H."/>
            <person name="Lapoint R."/>
            <person name="Lazzaro B.P."/>
            <person name="Lee S.J."/>
            <person name="Levesque L."/>
            <person name="Li R."/>
            <person name="Lin C.F."/>
            <person name="Lin M.F."/>
            <person name="Lindblad-Toh K."/>
            <person name="Llopart A."/>
            <person name="Long M."/>
            <person name="Low L."/>
            <person name="Lozovsky E."/>
            <person name="Lu J."/>
            <person name="Luo M."/>
            <person name="Machado C.A."/>
            <person name="Makalowski W."/>
            <person name="Marzo M."/>
            <person name="Matsuda M."/>
            <person name="Matzkin L."/>
            <person name="McAllister B."/>
            <person name="McBride C.S."/>
            <person name="McKernan B."/>
            <person name="McKernan K."/>
            <person name="Mendez-Lago M."/>
            <person name="Minx P."/>
            <person name="Mollenhauer M.U."/>
            <person name="Montooth K."/>
            <person name="Mount S.M."/>
            <person name="Mu X."/>
            <person name="Myers E."/>
            <person name="Negre B."/>
            <person name="Newfeld S."/>
            <person name="Nielsen R."/>
            <person name="Noor M.A."/>
            <person name="O'Grady P."/>
            <person name="Pachter L."/>
            <person name="Papaceit M."/>
            <person name="Parisi M.J."/>
            <person name="Parisi M."/>
            <person name="Parts L."/>
            <person name="Pedersen J.S."/>
            <person name="Pesole G."/>
            <person name="Phillippy A.M."/>
            <person name="Ponting C.P."/>
            <person name="Pop M."/>
            <person name="Porcelli D."/>
            <person name="Powell J.R."/>
            <person name="Prohaska S."/>
            <person name="Pruitt K."/>
            <person name="Puig M."/>
            <person name="Quesneville H."/>
            <person name="Ram K.R."/>
            <person name="Rand D."/>
            <person name="Rasmussen M.D."/>
            <person name="Reed L.K."/>
            <person name="Reenan R."/>
            <person name="Reily A."/>
            <person name="Remington K.A."/>
            <person name="Rieger T.T."/>
            <person name="Ritchie M.G."/>
            <person name="Robin C."/>
            <person name="Rogers Y.H."/>
            <person name="Rohde C."/>
            <person name="Rozas J."/>
            <person name="Rubenfield M.J."/>
            <person name="Ruiz A."/>
            <person name="Russo S."/>
            <person name="Salzberg S.L."/>
            <person name="Sanchez-Gracia A."/>
            <person name="Saranga D.J."/>
            <person name="Sato H."/>
            <person name="Schaeffer S.W."/>
            <person name="Schatz M.C."/>
            <person name="Schlenke T."/>
            <person name="Schwartz R."/>
            <person name="Segarra C."/>
            <person name="Singh R.S."/>
            <person name="Sirot L."/>
            <person name="Sirota M."/>
            <person name="Sisneros N.B."/>
            <person name="Smith C.D."/>
            <person name="Smith T.F."/>
            <person name="Spieth J."/>
            <person name="Stage D.E."/>
            <person name="Stark A."/>
            <person name="Stephan W."/>
            <person name="Strausberg R.L."/>
            <person name="Strempel S."/>
            <person name="Sturgill D."/>
            <person name="Sutton G."/>
            <person name="Sutton G.G."/>
            <person name="Tao W."/>
            <person name="Teichmann S."/>
            <person name="Tobari Y.N."/>
            <person name="Tomimura Y."/>
            <person name="Tsolas J.M."/>
            <person name="Valente V.L."/>
            <person name="Venter E."/>
            <person name="Venter J.C."/>
            <person name="Vicario S."/>
            <person name="Vieira F.G."/>
            <person name="Vilella A.J."/>
            <person name="Villasante A."/>
            <person name="Walenz B."/>
            <person name="Wang J."/>
            <person name="Wasserman M."/>
            <person name="Watts T."/>
            <person name="Wilson D."/>
            <person name="Wilson R.K."/>
            <person name="Wing R.A."/>
            <person name="Wolfner M.F."/>
            <person name="Wong A."/>
            <person name="Wong G.K."/>
            <person name="Wu C.I."/>
            <person name="Wu G."/>
            <person name="Yamamoto D."/>
            <person name="Yang H.P."/>
            <person name="Yang S.P."/>
            <person name="Yorke J.A."/>
            <person name="Yoshida K."/>
            <person name="Zdobnov E."/>
            <person name="Zhang P."/>
            <person name="Zhang Y."/>
            <person name="Zimin A.V."/>
            <person name="Baldwin J."/>
            <person name="Abdouelleil A."/>
            <person name="Abdulkadir J."/>
            <person name="Abebe A."/>
            <person name="Abera B."/>
            <person name="Abreu J."/>
            <person name="Acer S.C."/>
            <person name="Aftuck L."/>
            <person name="Alexander A."/>
            <person name="An P."/>
            <person name="Anderson E."/>
            <person name="Anderson S."/>
            <person name="Arachi H."/>
            <person name="Azer M."/>
            <person name="Bachantsang P."/>
            <person name="Barry A."/>
            <person name="Bayul T."/>
            <person name="Berlin A."/>
            <person name="Bessette D."/>
            <person name="Bloom T."/>
            <person name="Blye J."/>
            <person name="Boguslavskiy L."/>
            <person name="Bonnet C."/>
            <person name="Boukhgalter B."/>
            <person name="Bourzgui I."/>
            <person name="Brown A."/>
            <person name="Cahill P."/>
            <person name="Channer S."/>
            <person name="Cheshatsang Y."/>
            <person name="Chuda L."/>
            <person name="Citroen M."/>
            <person name="Collymore A."/>
            <person name="Cooke P."/>
            <person name="Costello M."/>
            <person name="D'Aco K."/>
            <person name="Daza R."/>
            <person name="De Haan G."/>
            <person name="DeGray S."/>
            <person name="DeMaso C."/>
            <person name="Dhargay N."/>
            <person name="Dooley K."/>
            <person name="Dooley E."/>
            <person name="Doricent M."/>
            <person name="Dorje P."/>
            <person name="Dorjee K."/>
            <person name="Dupes A."/>
            <person name="Elong R."/>
            <person name="Falk J."/>
            <person name="Farina A."/>
            <person name="Faro S."/>
            <person name="Ferguson D."/>
            <person name="Fisher S."/>
            <person name="Foley C.D."/>
            <person name="Franke A."/>
            <person name="Friedrich D."/>
            <person name="Gadbois L."/>
            <person name="Gearin G."/>
            <person name="Gearin C.R."/>
            <person name="Giannoukos G."/>
            <person name="Goode T."/>
            <person name="Graham J."/>
            <person name="Grandbois E."/>
            <person name="Grewal S."/>
            <person name="Gyaltsen K."/>
            <person name="Hafez N."/>
            <person name="Hagos B."/>
            <person name="Hall J."/>
            <person name="Henson C."/>
            <person name="Hollinger A."/>
            <person name="Honan T."/>
            <person name="Huard M.D."/>
            <person name="Hughes L."/>
            <person name="Hurhula B."/>
            <person name="Husby M.E."/>
            <person name="Kamat A."/>
            <person name="Kanga B."/>
            <person name="Kashin S."/>
            <person name="Khazanovich D."/>
            <person name="Kisner P."/>
            <person name="Lance K."/>
            <person name="Lara M."/>
            <person name="Lee W."/>
            <person name="Lennon N."/>
            <person name="Letendre F."/>
            <person name="LeVine R."/>
            <person name="Lipovsky A."/>
            <person name="Liu X."/>
            <person name="Liu J."/>
            <person name="Liu S."/>
            <person name="Lokyitsang T."/>
            <person name="Lokyitsang Y."/>
            <person name="Lubonja R."/>
            <person name="Lui A."/>
            <person name="MacDonald P."/>
            <person name="Magnisalis V."/>
            <person name="Maru K."/>
            <person name="Matthews C."/>
            <person name="McCusker W."/>
            <person name="McDonough S."/>
            <person name="Mehta T."/>
            <person name="Meldrim J."/>
            <person name="Meneus L."/>
            <person name="Mihai O."/>
            <person name="Mihalev A."/>
            <person name="Mihova T."/>
            <person name="Mittelman R."/>
            <person name="Mlenga V."/>
            <person name="Montmayeur A."/>
            <person name="Mulrain L."/>
            <person name="Navidi A."/>
            <person name="Naylor J."/>
            <person name="Negash T."/>
            <person name="Nguyen T."/>
            <person name="Nguyen N."/>
            <person name="Nicol R."/>
            <person name="Norbu C."/>
            <person name="Norbu N."/>
            <person name="Novod N."/>
            <person name="O'Neill B."/>
            <person name="Osman S."/>
            <person name="Markiewicz E."/>
            <person name="Oyono O.L."/>
            <person name="Patti C."/>
            <person name="Phunkhang P."/>
            <person name="Pierre F."/>
            <person name="Priest M."/>
            <person name="Raghuraman S."/>
            <person name="Rege F."/>
            <person name="Reyes R."/>
            <person name="Rise C."/>
            <person name="Rogov P."/>
            <person name="Ross K."/>
            <person name="Ryan E."/>
            <person name="Settipalli S."/>
            <person name="Shea T."/>
            <person name="Sherpa N."/>
            <person name="Shi L."/>
            <person name="Shih D."/>
            <person name="Sparrow T."/>
            <person name="Spaulding J."/>
            <person name="Stalker J."/>
            <person name="Stange-Thomann N."/>
            <person name="Stavropoulos S."/>
            <person name="Stone C."/>
            <person name="Strader C."/>
            <person name="Tesfaye S."/>
            <person name="Thomson T."/>
            <person name="Thoulutsang Y."/>
            <person name="Thoulutsang D."/>
            <person name="Topham K."/>
            <person name="Topping I."/>
            <person name="Tsamla T."/>
            <person name="Vassiliev H."/>
            <person name="Vo A."/>
            <person name="Wangchuk T."/>
            <person name="Wangdi T."/>
            <person name="Weiand M."/>
            <person name="Wilkinson J."/>
            <person name="Wilson A."/>
            <person name="Yadav S."/>
            <person name="Young G."/>
            <person name="Yu Q."/>
            <person name="Zembek L."/>
            <person name="Zhong D."/>
            <person name="Zimmer A."/>
            <person name="Zwirko Z."/>
            <person name="Jaffe D.B."/>
            <person name="Alvarez P."/>
            <person name="Brockman W."/>
            <person name="Butler J."/>
            <person name="Chin C."/>
            <person name="Gnerre S."/>
            <person name="Grabherr M."/>
            <person name="Kleber M."/>
            <person name="Mauceli E."/>
            <person name="MacCallum I."/>
        </authorList>
    </citation>
    <scope>NUCLEOTIDE SEQUENCE [LARGE SCALE GENOMIC DNA]</scope>
    <source>
        <strain evidence="4">Tucson 15010-1051.87</strain>
    </source>
</reference>
<dbReference type="InterPro" id="IPR031722">
    <property type="entry name" value="Coilin_N"/>
</dbReference>
<evidence type="ECO:0000259" key="2">
    <source>
        <dbReference type="Pfam" id="PF15862"/>
    </source>
</evidence>
<accession>B4LJM4</accession>
<dbReference type="Pfam" id="PF15862">
    <property type="entry name" value="Coilin_N"/>
    <property type="match status" value="1"/>
</dbReference>
<feature type="domain" description="Coilin N-terminal" evidence="2">
    <location>
        <begin position="8"/>
        <end position="127"/>
    </location>
</feature>
<sequence>MHNFPIKVDLSNFFSDARSCSLVLVDVTWENVKELQDHIQKLFYLKDISLLTHDGCYVPPKESIKVIKSAQSLKAFQLDVSSKGSRDGVEDPSCFAETSKKRKNRSVESEKELISSTPNLPKRSKCKNVKKDETTFGEPAVQIENTNGNSEKSVKGNKSKRSIESCEEDPQAPEISCIEYNKSAVTVTAPSTPNQSKNLSSIRKQNISNNHIIYKDDEEGENEPADITAVEASYRVEPVVQEVEFRSLLMELDCNAGRVLKLPRKSEPIKIIEEIVIPATKLSMALVAPKAIEQVEFEPLEPAISAEIVEADEVEQEEIVQAETKPATPPQLSPERAQIKQDSPELQDNSIAEEPTQSLLDSDSEDDVMVLDDTNVDDSDSDVQPVPVKKDDTLDIIADMLKNAAPLTSLPNVGETVIFKLAKSKGAQQPAANTNYIAGTCSYINRRTRSMTIDVIACPNGLRHILHQYSSCLDDSDASSRVLTVNFRELIDAKVIVASVD</sequence>
<evidence type="ECO:0000313" key="3">
    <source>
        <dbReference type="EMBL" id="EDW61592.2"/>
    </source>
</evidence>
<dbReference type="eggNOG" id="ENOG502SF1H">
    <property type="taxonomic scope" value="Eukaryota"/>
</dbReference>
<dbReference type="HOGENOM" id="CLU_039345_0_0_1"/>
<feature type="region of interest" description="Disordered" evidence="1">
    <location>
        <begin position="315"/>
        <end position="365"/>
    </location>
</feature>
<name>B4LJM4_DROVI</name>
<dbReference type="OrthoDB" id="74813at2759"/>
<feature type="compositionally biased region" description="Polar residues" evidence="1">
    <location>
        <begin position="344"/>
        <end position="361"/>
    </location>
</feature>
<dbReference type="STRING" id="7244.B4LJM4"/>
<keyword evidence="4" id="KW-1185">Reference proteome</keyword>
<dbReference type="FunCoup" id="B4LJM4">
    <property type="interactions" value="14"/>
</dbReference>
<dbReference type="EMBL" id="CH940648">
    <property type="protein sequence ID" value="EDW61592.2"/>
    <property type="molecule type" value="Genomic_DNA"/>
</dbReference>
<dbReference type="AlphaFoldDB" id="B4LJM4"/>
<proteinExistence type="predicted"/>
<organism evidence="3 4">
    <name type="scientific">Drosophila virilis</name>
    <name type="common">Fruit fly</name>
    <dbReference type="NCBI Taxonomy" id="7244"/>
    <lineage>
        <taxon>Eukaryota</taxon>
        <taxon>Metazoa</taxon>
        <taxon>Ecdysozoa</taxon>
        <taxon>Arthropoda</taxon>
        <taxon>Hexapoda</taxon>
        <taxon>Insecta</taxon>
        <taxon>Pterygota</taxon>
        <taxon>Neoptera</taxon>
        <taxon>Endopterygota</taxon>
        <taxon>Diptera</taxon>
        <taxon>Brachycera</taxon>
        <taxon>Muscomorpha</taxon>
        <taxon>Ephydroidea</taxon>
        <taxon>Drosophilidae</taxon>
        <taxon>Drosophila</taxon>
    </lineage>
</organism>
<evidence type="ECO:0000256" key="1">
    <source>
        <dbReference type="SAM" id="MobiDB-lite"/>
    </source>
</evidence>
<evidence type="ECO:0000313" key="4">
    <source>
        <dbReference type="Proteomes" id="UP000008792"/>
    </source>
</evidence>
<protein>
    <recommendedName>
        <fullName evidence="2">Coilin N-terminal domain-containing protein</fullName>
    </recommendedName>
</protein>
<dbReference type="InParanoid" id="B4LJM4"/>
<dbReference type="KEGG" id="dvi:6627248"/>
<feature type="region of interest" description="Disordered" evidence="1">
    <location>
        <begin position="83"/>
        <end position="167"/>
    </location>
</feature>
<dbReference type="Proteomes" id="UP000008792">
    <property type="component" value="Unassembled WGS sequence"/>
</dbReference>
<gene>
    <name evidence="3" type="primary">Dvir\GJ20226</name>
    <name evidence="3" type="ORF">Dvir_GJ20226</name>
</gene>